<dbReference type="InterPro" id="IPR050287">
    <property type="entry name" value="MTA/SAH_deaminase"/>
</dbReference>
<dbReference type="EMBL" id="CP007128">
    <property type="protein sequence ID" value="AHG88379.1"/>
    <property type="molecule type" value="Genomic_DNA"/>
</dbReference>
<reference evidence="3 4" key="1">
    <citation type="journal article" date="2014" name="Genome Announc.">
        <title>Genome Sequence and Methylome of Soil Bacterium Gemmatirosa kalamazoonensis KBS708T, a Member of the Rarely Cultivated Gemmatimonadetes Phylum.</title>
        <authorList>
            <person name="Debruyn J.M."/>
            <person name="Radosevich M."/>
            <person name="Wommack K.E."/>
            <person name="Polson S.W."/>
            <person name="Hauser L.J."/>
            <person name="Fawaz M.N."/>
            <person name="Korlach J."/>
            <person name="Tsai Y.C."/>
        </authorList>
    </citation>
    <scope>NUCLEOTIDE SEQUENCE [LARGE SCALE GENOMIC DNA]</scope>
    <source>
        <strain evidence="3 4">KBS708</strain>
    </source>
</reference>
<dbReference type="STRING" id="861299.J421_0842"/>
<dbReference type="InParanoid" id="W0RBA6"/>
<feature type="domain" description="Amidohydrolase-related" evidence="2">
    <location>
        <begin position="184"/>
        <end position="333"/>
    </location>
</feature>
<dbReference type="SUPFAM" id="SSF51338">
    <property type="entry name" value="Composite domain of metallo-dependent hydrolases"/>
    <property type="match status" value="1"/>
</dbReference>
<dbReference type="Gene3D" id="2.30.40.10">
    <property type="entry name" value="Urease, subunit C, domain 1"/>
    <property type="match status" value="1"/>
</dbReference>
<dbReference type="eggNOG" id="COG0402">
    <property type="taxonomic scope" value="Bacteria"/>
</dbReference>
<dbReference type="InterPro" id="IPR032466">
    <property type="entry name" value="Metal_Hydrolase"/>
</dbReference>
<dbReference type="PANTHER" id="PTHR43794">
    <property type="entry name" value="AMINOHYDROLASE SSNA-RELATED"/>
    <property type="match status" value="1"/>
</dbReference>
<dbReference type="InterPro" id="IPR011059">
    <property type="entry name" value="Metal-dep_hydrolase_composite"/>
</dbReference>
<name>W0RBA6_9BACT</name>
<dbReference type="HOGENOM" id="CLU_054741_0_0_0"/>
<evidence type="ECO:0000313" key="4">
    <source>
        <dbReference type="Proteomes" id="UP000019151"/>
    </source>
</evidence>
<evidence type="ECO:0000259" key="2">
    <source>
        <dbReference type="Pfam" id="PF01979"/>
    </source>
</evidence>
<dbReference type="SUPFAM" id="SSF51556">
    <property type="entry name" value="Metallo-dependent hydrolases"/>
    <property type="match status" value="1"/>
</dbReference>
<dbReference type="AlphaFoldDB" id="W0RBA6"/>
<dbReference type="RefSeq" id="WP_201773097.1">
    <property type="nucleotide sequence ID" value="NZ_CP007128.1"/>
</dbReference>
<proteinExistence type="predicted"/>
<keyword evidence="1 3" id="KW-0378">Hydrolase</keyword>
<organism evidence="3 4">
    <name type="scientific">Gemmatirosa kalamazoonensis</name>
    <dbReference type="NCBI Taxonomy" id="861299"/>
    <lineage>
        <taxon>Bacteria</taxon>
        <taxon>Pseudomonadati</taxon>
        <taxon>Gemmatimonadota</taxon>
        <taxon>Gemmatimonadia</taxon>
        <taxon>Gemmatimonadales</taxon>
        <taxon>Gemmatimonadaceae</taxon>
        <taxon>Gemmatirosa</taxon>
    </lineage>
</organism>
<sequence>MSAPSTVLEGARLAHGGMIVDAPLALVDGRVARTGDPSAFRIDLTGHVVFPGLINAHDHLQLNGVRPLPHDAPFASSYEWIDAFAAHRRLVDVVAAVAVPKPARHWQGALKNLLAGATTVAHHDPHHPVLDDPTFPVVVPRGLGWAHSLGLGHPLGDAPPRYGPPLRESHAATPADRPWIVHLAEGTDAESRGECARLDALGCLTSNAVLVHGVGLTDADVERIVARGAAVVWCPASNLELLGRTIEARAVRRLFDAGRLALGTDSRLTGARDLLDELRVARAHSDLSPAELLRLVTTGAARVLRLGDRGTLRPGAVGDCVILRAGLDPYEALLCARRDTVRAVVRDGAPVLADPDFADWFAHCGVETARIVVDGRPKLVARTALPPDVLGLEPGLVLERQDDRSYSF</sequence>
<keyword evidence="4" id="KW-1185">Reference proteome</keyword>
<accession>W0RBA6</accession>
<dbReference type="Gene3D" id="3.20.20.140">
    <property type="entry name" value="Metal-dependent hydrolases"/>
    <property type="match status" value="1"/>
</dbReference>
<dbReference type="InterPro" id="IPR006680">
    <property type="entry name" value="Amidohydro-rel"/>
</dbReference>
<protein>
    <submittedName>
        <fullName evidence="3">Amidohydrolase</fullName>
    </submittedName>
</protein>
<dbReference type="KEGG" id="gba:J421_0842"/>
<dbReference type="PANTHER" id="PTHR43794:SF11">
    <property type="entry name" value="AMIDOHYDROLASE-RELATED DOMAIN-CONTAINING PROTEIN"/>
    <property type="match status" value="1"/>
</dbReference>
<dbReference type="Pfam" id="PF01979">
    <property type="entry name" value="Amidohydro_1"/>
    <property type="match status" value="1"/>
</dbReference>
<dbReference type="GO" id="GO:0016810">
    <property type="term" value="F:hydrolase activity, acting on carbon-nitrogen (but not peptide) bonds"/>
    <property type="evidence" value="ECO:0007669"/>
    <property type="project" value="InterPro"/>
</dbReference>
<gene>
    <name evidence="3" type="ORF">J421_0842</name>
</gene>
<evidence type="ECO:0000256" key="1">
    <source>
        <dbReference type="ARBA" id="ARBA00022801"/>
    </source>
</evidence>
<dbReference type="Proteomes" id="UP000019151">
    <property type="component" value="Chromosome"/>
</dbReference>
<evidence type="ECO:0000313" key="3">
    <source>
        <dbReference type="EMBL" id="AHG88379.1"/>
    </source>
</evidence>